<proteinExistence type="predicted"/>
<name>A0ACA9QKI2_9GLOM</name>
<feature type="non-terminal residue" evidence="1">
    <location>
        <position position="1"/>
    </location>
</feature>
<feature type="non-terminal residue" evidence="1">
    <location>
        <position position="49"/>
    </location>
</feature>
<sequence>AIEDSLFLKELLDFANSDELPVHTFPLLYEFAQLRLLGVKQVPLMDKEL</sequence>
<gene>
    <name evidence="1" type="ORF">RPERSI_LOCUS14608</name>
</gene>
<evidence type="ECO:0000313" key="1">
    <source>
        <dbReference type="EMBL" id="CAG8755250.1"/>
    </source>
</evidence>
<keyword evidence="2" id="KW-1185">Reference proteome</keyword>
<accession>A0ACA9QKI2</accession>
<dbReference type="EMBL" id="CAJVQC010033957">
    <property type="protein sequence ID" value="CAG8755250.1"/>
    <property type="molecule type" value="Genomic_DNA"/>
</dbReference>
<dbReference type="Proteomes" id="UP000789920">
    <property type="component" value="Unassembled WGS sequence"/>
</dbReference>
<protein>
    <submittedName>
        <fullName evidence="1">37035_t:CDS:1</fullName>
    </submittedName>
</protein>
<organism evidence="1 2">
    <name type="scientific">Racocetra persica</name>
    <dbReference type="NCBI Taxonomy" id="160502"/>
    <lineage>
        <taxon>Eukaryota</taxon>
        <taxon>Fungi</taxon>
        <taxon>Fungi incertae sedis</taxon>
        <taxon>Mucoromycota</taxon>
        <taxon>Glomeromycotina</taxon>
        <taxon>Glomeromycetes</taxon>
        <taxon>Diversisporales</taxon>
        <taxon>Gigasporaceae</taxon>
        <taxon>Racocetra</taxon>
    </lineage>
</organism>
<evidence type="ECO:0000313" key="2">
    <source>
        <dbReference type="Proteomes" id="UP000789920"/>
    </source>
</evidence>
<comment type="caution">
    <text evidence="1">The sequence shown here is derived from an EMBL/GenBank/DDBJ whole genome shotgun (WGS) entry which is preliminary data.</text>
</comment>
<reference evidence="1" key="1">
    <citation type="submission" date="2021-06" db="EMBL/GenBank/DDBJ databases">
        <authorList>
            <person name="Kallberg Y."/>
            <person name="Tangrot J."/>
            <person name="Rosling A."/>
        </authorList>
    </citation>
    <scope>NUCLEOTIDE SEQUENCE</scope>
    <source>
        <strain evidence="1">MA461A</strain>
    </source>
</reference>